<dbReference type="AlphaFoldDB" id="A0A154BSL4"/>
<feature type="signal peptide" evidence="3">
    <location>
        <begin position="1"/>
        <end position="30"/>
    </location>
</feature>
<dbReference type="SUPFAM" id="SSF53822">
    <property type="entry name" value="Periplasmic binding protein-like I"/>
    <property type="match status" value="1"/>
</dbReference>
<dbReference type="STRING" id="1794912.AXX12_02120"/>
<dbReference type="InterPro" id="IPR028082">
    <property type="entry name" value="Peripla_BP_I"/>
</dbReference>
<dbReference type="CDD" id="cd06347">
    <property type="entry name" value="PBP1_ABC_LivK_ligand_binding-like"/>
    <property type="match status" value="1"/>
</dbReference>
<keyword evidence="2 3" id="KW-0732">Signal</keyword>
<dbReference type="RefSeq" id="WP_082816699.1">
    <property type="nucleotide sequence ID" value="NZ_LSGP01000013.1"/>
</dbReference>
<protein>
    <recommendedName>
        <fullName evidence="4">Leucine-binding protein domain-containing protein</fullName>
    </recommendedName>
</protein>
<keyword evidence="6" id="KW-1185">Reference proteome</keyword>
<dbReference type="InterPro" id="IPR028081">
    <property type="entry name" value="Leu-bd"/>
</dbReference>
<dbReference type="Pfam" id="PF13458">
    <property type="entry name" value="Peripla_BP_6"/>
    <property type="match status" value="1"/>
</dbReference>
<feature type="chain" id="PRO_5007594963" description="Leucine-binding protein domain-containing protein" evidence="3">
    <location>
        <begin position="31"/>
        <end position="392"/>
    </location>
</feature>
<name>A0A154BSL4_ANASB</name>
<reference evidence="5 6" key="1">
    <citation type="submission" date="2016-02" db="EMBL/GenBank/DDBJ databases">
        <title>Anaerosporomusa subterraneum gen. nov., sp. nov., a spore-forming obligate anaerobe isolated from saprolite.</title>
        <authorList>
            <person name="Choi J.K."/>
            <person name="Shah M."/>
            <person name="Yee N."/>
        </authorList>
    </citation>
    <scope>NUCLEOTIDE SEQUENCE [LARGE SCALE GENOMIC DNA]</scope>
    <source>
        <strain evidence="5 6">RU4</strain>
    </source>
</reference>
<feature type="domain" description="Leucine-binding protein" evidence="4">
    <location>
        <begin position="33"/>
        <end position="377"/>
    </location>
</feature>
<dbReference type="PANTHER" id="PTHR30483:SF6">
    <property type="entry name" value="PERIPLASMIC BINDING PROTEIN OF ABC TRANSPORTER FOR NATURAL AMINO ACIDS"/>
    <property type="match status" value="1"/>
</dbReference>
<dbReference type="Proteomes" id="UP000076268">
    <property type="component" value="Unassembled WGS sequence"/>
</dbReference>
<evidence type="ECO:0000313" key="5">
    <source>
        <dbReference type="EMBL" id="KYZ76962.1"/>
    </source>
</evidence>
<comment type="similarity">
    <text evidence="1">Belongs to the leucine-binding protein family.</text>
</comment>
<dbReference type="InterPro" id="IPR051010">
    <property type="entry name" value="BCAA_transport"/>
</dbReference>
<evidence type="ECO:0000313" key="6">
    <source>
        <dbReference type="Proteomes" id="UP000076268"/>
    </source>
</evidence>
<comment type="caution">
    <text evidence="5">The sequence shown here is derived from an EMBL/GenBank/DDBJ whole genome shotgun (WGS) entry which is preliminary data.</text>
</comment>
<dbReference type="Gene3D" id="3.40.50.2300">
    <property type="match status" value="2"/>
</dbReference>
<sequence length="392" mass="42178">MKKLFQKKIAMATLVLLVAGLVALTGCSSAPQEIVIGNLQDVSGPTSVLGNAVTRGAELAVAKINASGGIDGKKIKLITLDTKGDVQESIKAYNRLVDQEKAIAIVGPPVSNIGLALAPIANQKKVAIIGSFIDPRVTVGQDGKANPSMFLMQPSSVQYGEIMAGYAVEKLNLKKIAILYDQSNAFAVSLIKPFKAYAEKNGAKIITEQVYAKGDKDFKTQLQKIKDSGADSLYVPNYTQDLVITVKQRKQVGLDIPLIGALDFAPPFADLVNDPEAATNAYFANNFSESEPQLAEVHKAYKEKYKEDPINKAYLGYDKILLIANATKLGGGVTAEGVIKGLNQTKDFKATTGVITLSPETHQPVGLTMVMYKIEKGKYVELGRYSPESHKK</sequence>
<organism evidence="5 6">
    <name type="scientific">Anaerosporomusa subterranea</name>
    <dbReference type="NCBI Taxonomy" id="1794912"/>
    <lineage>
        <taxon>Bacteria</taxon>
        <taxon>Bacillati</taxon>
        <taxon>Bacillota</taxon>
        <taxon>Negativicutes</taxon>
        <taxon>Acetonemataceae</taxon>
        <taxon>Anaerosporomusa</taxon>
    </lineage>
</organism>
<dbReference type="EMBL" id="LSGP01000013">
    <property type="protein sequence ID" value="KYZ76962.1"/>
    <property type="molecule type" value="Genomic_DNA"/>
</dbReference>
<evidence type="ECO:0000259" key="4">
    <source>
        <dbReference type="Pfam" id="PF13458"/>
    </source>
</evidence>
<dbReference type="OrthoDB" id="9783240at2"/>
<accession>A0A154BSL4</accession>
<evidence type="ECO:0000256" key="1">
    <source>
        <dbReference type="ARBA" id="ARBA00010062"/>
    </source>
</evidence>
<proteinExistence type="inferred from homology"/>
<evidence type="ECO:0000256" key="2">
    <source>
        <dbReference type="ARBA" id="ARBA00022729"/>
    </source>
</evidence>
<dbReference type="PANTHER" id="PTHR30483">
    <property type="entry name" value="LEUCINE-SPECIFIC-BINDING PROTEIN"/>
    <property type="match status" value="1"/>
</dbReference>
<gene>
    <name evidence="5" type="ORF">AXX12_02120</name>
</gene>
<evidence type="ECO:0000256" key="3">
    <source>
        <dbReference type="SAM" id="SignalP"/>
    </source>
</evidence>
<dbReference type="PROSITE" id="PS51257">
    <property type="entry name" value="PROKAR_LIPOPROTEIN"/>
    <property type="match status" value="1"/>
</dbReference>